<feature type="transmembrane region" description="Helical" evidence="1">
    <location>
        <begin position="27"/>
        <end position="46"/>
    </location>
</feature>
<organism evidence="2">
    <name type="scientific">Sediminibacterium sp. KACHI17</name>
    <dbReference type="NCBI Taxonomy" id="1751071"/>
    <lineage>
        <taxon>Bacteria</taxon>
        <taxon>Pseudomonadati</taxon>
        <taxon>Bacteroidota</taxon>
        <taxon>Chitinophagia</taxon>
        <taxon>Chitinophagales</taxon>
        <taxon>Chitinophagaceae</taxon>
        <taxon>Sediminibacterium</taxon>
    </lineage>
</organism>
<keyword evidence="1" id="KW-0812">Transmembrane</keyword>
<keyword evidence="1" id="KW-0472">Membrane</keyword>
<protein>
    <recommendedName>
        <fullName evidence="3">Small multi-drug export protein</fullName>
    </recommendedName>
</protein>
<evidence type="ECO:0008006" key="3">
    <source>
        <dbReference type="Google" id="ProtNLM"/>
    </source>
</evidence>
<reference evidence="2" key="1">
    <citation type="submission" date="2024-02" db="EMBL/GenBank/DDBJ databases">
        <title>Sediminibacterium planktonica sp. nov. and Sediminibacterium longus sp. nov., isolated from surface lake and river water.</title>
        <authorList>
            <person name="Watanabe K."/>
            <person name="Takemine S."/>
            <person name="Ishii Y."/>
            <person name="Ogata Y."/>
            <person name="Shindo C."/>
            <person name="Suda W."/>
        </authorList>
    </citation>
    <scope>NUCLEOTIDE SEQUENCE</scope>
    <source>
        <strain evidence="2">KACHI17</strain>
    </source>
</reference>
<dbReference type="AlphaFoldDB" id="A0AAT9GHS1"/>
<dbReference type="EMBL" id="AP029612">
    <property type="protein sequence ID" value="BFG70211.1"/>
    <property type="molecule type" value="Genomic_DNA"/>
</dbReference>
<keyword evidence="1" id="KW-1133">Transmembrane helix</keyword>
<gene>
    <name evidence="2" type="ORF">KACHI17_10920</name>
</gene>
<name>A0AAT9GHS1_9BACT</name>
<proteinExistence type="predicted"/>
<evidence type="ECO:0000256" key="1">
    <source>
        <dbReference type="SAM" id="Phobius"/>
    </source>
</evidence>
<evidence type="ECO:0000313" key="2">
    <source>
        <dbReference type="EMBL" id="BFG70211.1"/>
    </source>
</evidence>
<accession>A0AAT9GHS1</accession>
<feature type="transmembrane region" description="Helical" evidence="1">
    <location>
        <begin position="95"/>
        <end position="116"/>
    </location>
</feature>
<feature type="transmembrane region" description="Helical" evidence="1">
    <location>
        <begin position="136"/>
        <end position="159"/>
    </location>
</feature>
<feature type="transmembrane region" description="Helical" evidence="1">
    <location>
        <begin position="52"/>
        <end position="74"/>
    </location>
</feature>
<sequence length="162" mass="17639">MNVATVTVLIFTHCIENLLFRTMIWEILTVAGLATFEVYAAIPAGFAFGLPAWTIFLSSMTGGLVGVFVATFLGDKIKKFLAKYRKPKPEKPKTGLIYTLWDKYGIIGLGFFGTMTVGAPVSIGVGVGFNVPLQKLLIWCCIGVITRCALFTAIGYYGLKLI</sequence>